<evidence type="ECO:0000256" key="13">
    <source>
        <dbReference type="SAM" id="Phobius"/>
    </source>
</evidence>
<dbReference type="PANTHER" id="PTHR39937:SF1">
    <property type="entry name" value="ATP SYNTHASE PROTEIN 8"/>
    <property type="match status" value="1"/>
</dbReference>
<evidence type="ECO:0000256" key="9">
    <source>
        <dbReference type="ARBA" id="ARBA00023128"/>
    </source>
</evidence>
<evidence type="ECO:0000256" key="11">
    <source>
        <dbReference type="ARBA" id="ARBA00023310"/>
    </source>
</evidence>
<keyword evidence="7 13" id="KW-1133">Transmembrane helix</keyword>
<name>A0A1U9WSU3_AMYCA</name>
<dbReference type="GO" id="GO:0045259">
    <property type="term" value="C:proton-transporting ATP synthase complex"/>
    <property type="evidence" value="ECO:0007669"/>
    <property type="project" value="UniProtKB-KW"/>
</dbReference>
<keyword evidence="4 12" id="KW-0138">CF(0)</keyword>
<dbReference type="GeneID" id="63650250"/>
<evidence type="ECO:0000256" key="2">
    <source>
        <dbReference type="ARBA" id="ARBA00008892"/>
    </source>
</evidence>
<keyword evidence="9 12" id="KW-0496">Mitochondrion</keyword>
<evidence type="ECO:0000313" key="15">
    <source>
        <dbReference type="EMBL" id="QPC56546.1"/>
    </source>
</evidence>
<dbReference type="EMBL" id="MT039230">
    <property type="protein sequence ID" value="QPC56546.1"/>
    <property type="molecule type" value="Genomic_DNA"/>
</dbReference>
<evidence type="ECO:0000256" key="5">
    <source>
        <dbReference type="ARBA" id="ARBA00022692"/>
    </source>
</evidence>
<reference evidence="15" key="2">
    <citation type="journal article" date="2020" name="Mitochondrial DNA Part B Resour">
        <title>The complete mitochondrial genome of Amyda cartilaginea (Testudines: Trionychidae).</title>
        <authorList>
            <person name="Cui L."/>
            <person name="Rao D."/>
            <person name="Zhang M."/>
        </authorList>
    </citation>
    <scope>NUCLEOTIDE SEQUENCE</scope>
    <source>
        <tissue evidence="15">Liver</tissue>
    </source>
</reference>
<evidence type="ECO:0000256" key="3">
    <source>
        <dbReference type="ARBA" id="ARBA00022448"/>
    </source>
</evidence>
<dbReference type="CTD" id="4509"/>
<evidence type="ECO:0000256" key="8">
    <source>
        <dbReference type="ARBA" id="ARBA00023065"/>
    </source>
</evidence>
<keyword evidence="3 12" id="KW-0813">Transport</keyword>
<keyword evidence="10 13" id="KW-0472">Membrane</keyword>
<dbReference type="Pfam" id="PF00895">
    <property type="entry name" value="ATP-synt_8"/>
    <property type="match status" value="1"/>
</dbReference>
<evidence type="ECO:0000256" key="6">
    <source>
        <dbReference type="ARBA" id="ARBA00022781"/>
    </source>
</evidence>
<proteinExistence type="inferred from homology"/>
<geneLocation type="mitochondrion" evidence="14"/>
<evidence type="ECO:0000256" key="1">
    <source>
        <dbReference type="ARBA" id="ARBA00004304"/>
    </source>
</evidence>
<comment type="similarity">
    <text evidence="2 12">Belongs to the ATPase protein 8 family.</text>
</comment>
<evidence type="ECO:0000256" key="12">
    <source>
        <dbReference type="RuleBase" id="RU003661"/>
    </source>
</evidence>
<dbReference type="AlphaFoldDB" id="A0A1U9WSU3"/>
<reference evidence="14" key="1">
    <citation type="journal article" date="2017" name="J. Evol. Biol.">
        <title>Phylogenetic relationships and divergence dates of softshell turtles (Testudines: Trionychoidea) inferred from complete mitochondrial genomes.</title>
        <authorList>
            <person name="Nie L."/>
            <person name="Li H."/>
            <person name="Liu J."/>
        </authorList>
    </citation>
    <scope>NUCLEOTIDE SEQUENCE</scope>
</reference>
<evidence type="ECO:0000256" key="10">
    <source>
        <dbReference type="ARBA" id="ARBA00023136"/>
    </source>
</evidence>
<protein>
    <recommendedName>
        <fullName evidence="12">ATP synthase complex subunit 8</fullName>
    </recommendedName>
</protein>
<dbReference type="PANTHER" id="PTHR39937">
    <property type="entry name" value="ATP SYNTHASE PROTEIN 8"/>
    <property type="match status" value="1"/>
</dbReference>
<dbReference type="GO" id="GO:0015078">
    <property type="term" value="F:proton transmembrane transporter activity"/>
    <property type="evidence" value="ECO:0007669"/>
    <property type="project" value="InterPro"/>
</dbReference>
<comment type="subcellular location">
    <subcellularLocation>
        <location evidence="1 12">Mitochondrion membrane</location>
        <topology evidence="1 12">Single-pass membrane protein</topology>
    </subcellularLocation>
</comment>
<dbReference type="InterPro" id="IPR001421">
    <property type="entry name" value="ATP8_metazoa"/>
</dbReference>
<sequence length="54" mass="6655">MPQLNPNPWLYILLITWLTYTLIYQPKITSFLQTNNIIYNHKSLNTHPWNWPWI</sequence>
<reference evidence="15" key="3">
    <citation type="submission" date="2020-02" db="EMBL/GenBank/DDBJ databases">
        <authorList>
            <person name="Luo H."/>
            <person name="Zhang M."/>
        </authorList>
    </citation>
    <scope>NUCLEOTIDE SEQUENCE</scope>
    <source>
        <tissue evidence="15">Liver</tissue>
    </source>
</reference>
<keyword evidence="6 12" id="KW-0375">Hydrogen ion transport</keyword>
<evidence type="ECO:0000256" key="4">
    <source>
        <dbReference type="ARBA" id="ARBA00022547"/>
    </source>
</evidence>
<dbReference type="GO" id="GO:0015986">
    <property type="term" value="P:proton motive force-driven ATP synthesis"/>
    <property type="evidence" value="ECO:0007669"/>
    <property type="project" value="InterPro"/>
</dbReference>
<gene>
    <name evidence="15" type="primary">ATP8</name>
</gene>
<dbReference type="RefSeq" id="YP_010042813.1">
    <property type="nucleotide sequence ID" value="NC_054232.1"/>
</dbReference>
<organism evidence="14">
    <name type="scientific">Amyda cartilaginea</name>
    <name type="common">Asiatic softshell turtle</name>
    <dbReference type="NCBI Taxonomy" id="161655"/>
    <lineage>
        <taxon>Eukaryota</taxon>
        <taxon>Metazoa</taxon>
        <taxon>Chordata</taxon>
        <taxon>Craniata</taxon>
        <taxon>Vertebrata</taxon>
        <taxon>Euteleostomi</taxon>
        <taxon>Archelosauria</taxon>
        <taxon>Testudinata</taxon>
        <taxon>Testudines</taxon>
        <taxon>Cryptodira</taxon>
        <taxon>Trionychia</taxon>
        <taxon>Trionychidae</taxon>
        <taxon>Amyda</taxon>
    </lineage>
</organism>
<evidence type="ECO:0000256" key="7">
    <source>
        <dbReference type="ARBA" id="ARBA00022989"/>
    </source>
</evidence>
<dbReference type="EMBL" id="KY100866">
    <property type="protein sequence ID" value="AQY56286.1"/>
    <property type="molecule type" value="Genomic_DNA"/>
</dbReference>
<keyword evidence="5 12" id="KW-0812">Transmembrane</keyword>
<accession>A0A1U9WSU3</accession>
<dbReference type="InterPro" id="IPR050635">
    <property type="entry name" value="ATPase_protein_8"/>
</dbReference>
<dbReference type="GO" id="GO:0031966">
    <property type="term" value="C:mitochondrial membrane"/>
    <property type="evidence" value="ECO:0007669"/>
    <property type="project" value="UniProtKB-SubCell"/>
</dbReference>
<keyword evidence="8 12" id="KW-0406">Ion transport</keyword>
<evidence type="ECO:0000313" key="14">
    <source>
        <dbReference type="EMBL" id="AQY56286.1"/>
    </source>
</evidence>
<feature type="transmembrane region" description="Helical" evidence="13">
    <location>
        <begin position="6"/>
        <end position="24"/>
    </location>
</feature>
<keyword evidence="11" id="KW-0066">ATP synthesis</keyword>